<reference evidence="1" key="1">
    <citation type="submission" date="2022-03" db="EMBL/GenBank/DDBJ databases">
        <title>A functionally conserved STORR gene fusion in Papaver species that diverged 16.8 million years ago.</title>
        <authorList>
            <person name="Catania T."/>
        </authorList>
    </citation>
    <scope>NUCLEOTIDE SEQUENCE</scope>
    <source>
        <strain evidence="1">S-191538</strain>
    </source>
</reference>
<accession>A0AA41SJQ0</accession>
<evidence type="ECO:0008006" key="3">
    <source>
        <dbReference type="Google" id="ProtNLM"/>
    </source>
</evidence>
<dbReference type="EMBL" id="JAJJMA010171132">
    <property type="protein sequence ID" value="MCL7036716.1"/>
    <property type="molecule type" value="Genomic_DNA"/>
</dbReference>
<protein>
    <recommendedName>
        <fullName evidence="3">Transposase</fullName>
    </recommendedName>
</protein>
<dbReference type="AlphaFoldDB" id="A0AA41SJQ0"/>
<keyword evidence="2" id="KW-1185">Reference proteome</keyword>
<comment type="caution">
    <text evidence="1">The sequence shown here is derived from an EMBL/GenBank/DDBJ whole genome shotgun (WGS) entry which is preliminary data.</text>
</comment>
<evidence type="ECO:0000313" key="1">
    <source>
        <dbReference type="EMBL" id="MCL7036716.1"/>
    </source>
</evidence>
<evidence type="ECO:0000313" key="2">
    <source>
        <dbReference type="Proteomes" id="UP001177140"/>
    </source>
</evidence>
<sequence>MIWNLSLQVKYEVPAIYKANILSKANVSWRNWKHQLRLLMDKSDTIAKKKRKMPEQLIAKRDNWEEFVDFCNTDEDRERRKAGKKAREAVELLHNCGRTGIYRKIYDREKESPIGEINRSLIFAETHLTKTANDPESTAAPDVKIIFFEIFFAM</sequence>
<gene>
    <name evidence="1" type="ORF">MKW94_012006</name>
</gene>
<proteinExistence type="predicted"/>
<name>A0AA41SJQ0_PAPNU</name>
<dbReference type="Proteomes" id="UP001177140">
    <property type="component" value="Unassembled WGS sequence"/>
</dbReference>
<organism evidence="1 2">
    <name type="scientific">Papaver nudicaule</name>
    <name type="common">Iceland poppy</name>
    <dbReference type="NCBI Taxonomy" id="74823"/>
    <lineage>
        <taxon>Eukaryota</taxon>
        <taxon>Viridiplantae</taxon>
        <taxon>Streptophyta</taxon>
        <taxon>Embryophyta</taxon>
        <taxon>Tracheophyta</taxon>
        <taxon>Spermatophyta</taxon>
        <taxon>Magnoliopsida</taxon>
        <taxon>Ranunculales</taxon>
        <taxon>Papaveraceae</taxon>
        <taxon>Papaveroideae</taxon>
        <taxon>Papaver</taxon>
    </lineage>
</organism>